<name>A0A7S2YIP9_9STRA</name>
<evidence type="ECO:0000256" key="1">
    <source>
        <dbReference type="SAM" id="MobiDB-lite"/>
    </source>
</evidence>
<organism evidence="2">
    <name type="scientific">Entomoneis paludosa</name>
    <dbReference type="NCBI Taxonomy" id="265537"/>
    <lineage>
        <taxon>Eukaryota</taxon>
        <taxon>Sar</taxon>
        <taxon>Stramenopiles</taxon>
        <taxon>Ochrophyta</taxon>
        <taxon>Bacillariophyta</taxon>
        <taxon>Bacillariophyceae</taxon>
        <taxon>Bacillariophycidae</taxon>
        <taxon>Entomoneidaceae</taxon>
        <taxon>Entomoneis</taxon>
    </lineage>
</organism>
<feature type="region of interest" description="Disordered" evidence="1">
    <location>
        <begin position="60"/>
        <end position="99"/>
    </location>
</feature>
<proteinExistence type="predicted"/>
<dbReference type="CDD" id="cd00118">
    <property type="entry name" value="LysM"/>
    <property type="match status" value="1"/>
</dbReference>
<dbReference type="AlphaFoldDB" id="A0A7S2YIP9"/>
<evidence type="ECO:0000313" key="2">
    <source>
        <dbReference type="EMBL" id="CAD9978005.1"/>
    </source>
</evidence>
<protein>
    <recommendedName>
        <fullName evidence="3">LysM domain-containing protein</fullName>
    </recommendedName>
</protein>
<dbReference type="Gene3D" id="3.10.350.10">
    <property type="entry name" value="LysM domain"/>
    <property type="match status" value="1"/>
</dbReference>
<dbReference type="InterPro" id="IPR045030">
    <property type="entry name" value="LYSM1-4"/>
</dbReference>
<sequence length="159" mass="17186">MNASRVQPHDTLQGLCLKYNVSAARIQQANLIMTHSQTSDALLLAAPELLAIPIVSRRPAAAGTTARDAAESVANGDPNEAAETGEDNAATTGTVGFYGRGSAKEDVEFYKIKTLQKEFKLGIKEAKAYLELANGVLEEARDAAREDIAWERQAQKDHF</sequence>
<reference evidence="2" key="1">
    <citation type="submission" date="2021-01" db="EMBL/GenBank/DDBJ databases">
        <authorList>
            <person name="Corre E."/>
            <person name="Pelletier E."/>
            <person name="Niang G."/>
            <person name="Scheremetjew M."/>
            <person name="Finn R."/>
            <person name="Kale V."/>
            <person name="Holt S."/>
            <person name="Cochrane G."/>
            <person name="Meng A."/>
            <person name="Brown T."/>
            <person name="Cohen L."/>
        </authorList>
    </citation>
    <scope>NUCLEOTIDE SEQUENCE</scope>
    <source>
        <strain evidence="2">CCMP125</strain>
    </source>
</reference>
<dbReference type="PANTHER" id="PTHR20932">
    <property type="entry name" value="LYSM AND PUTATIVE PEPTIDOGLYCAN-BINDING DOMAIN-CONTAINING PROTEIN"/>
    <property type="match status" value="1"/>
</dbReference>
<dbReference type="InterPro" id="IPR018392">
    <property type="entry name" value="LysM"/>
</dbReference>
<dbReference type="InterPro" id="IPR036779">
    <property type="entry name" value="LysM_dom_sf"/>
</dbReference>
<accession>A0A7S2YIP9</accession>
<dbReference type="EMBL" id="HBHT01026976">
    <property type="protein sequence ID" value="CAD9978005.1"/>
    <property type="molecule type" value="Transcribed_RNA"/>
</dbReference>
<dbReference type="PANTHER" id="PTHR20932:SF8">
    <property type="entry name" value="LD22649P"/>
    <property type="match status" value="1"/>
</dbReference>
<gene>
    <name evidence="2" type="ORF">APAL1065_LOCUS18108</name>
</gene>
<evidence type="ECO:0008006" key="3">
    <source>
        <dbReference type="Google" id="ProtNLM"/>
    </source>
</evidence>